<evidence type="ECO:0000256" key="1">
    <source>
        <dbReference type="ARBA" id="ARBA00001974"/>
    </source>
</evidence>
<dbReference type="EnsemblPlants" id="Solyc06g051795.1.1">
    <property type="protein sequence ID" value="Solyc06g051795.1.1"/>
    <property type="gene ID" value="Solyc06g051795.1"/>
</dbReference>
<dbReference type="Pfam" id="PF02913">
    <property type="entry name" value="FAD-oxidase_C"/>
    <property type="match status" value="1"/>
</dbReference>
<dbReference type="InterPro" id="IPR016164">
    <property type="entry name" value="FAD-linked_Oxase-like_C"/>
</dbReference>
<dbReference type="InParanoid" id="A0A3Q7GVW6"/>
<feature type="domain" description="FAD-binding oxidoreductase/transferase type 4 C-terminal" evidence="4">
    <location>
        <begin position="16"/>
        <end position="58"/>
    </location>
</feature>
<keyword evidence="2" id="KW-0285">Flavoprotein</keyword>
<dbReference type="Gramene" id="Solyc06g051795.1.1">
    <property type="protein sequence ID" value="Solyc06g051795.1.1"/>
    <property type="gene ID" value="Solyc06g051795.1"/>
</dbReference>
<name>A0A3Q7GVW6_SOLLC</name>
<accession>A0A3Q7GVW6</accession>
<evidence type="ECO:0000256" key="3">
    <source>
        <dbReference type="ARBA" id="ARBA00022827"/>
    </source>
</evidence>
<comment type="cofactor">
    <cofactor evidence="1">
        <name>FAD</name>
        <dbReference type="ChEBI" id="CHEBI:57692"/>
    </cofactor>
</comment>
<reference evidence="5" key="1">
    <citation type="journal article" date="2012" name="Nature">
        <title>The tomato genome sequence provides insights into fleshy fruit evolution.</title>
        <authorList>
            <consortium name="Tomato Genome Consortium"/>
        </authorList>
    </citation>
    <scope>NUCLEOTIDE SEQUENCE [LARGE SCALE GENOMIC DNA]</scope>
    <source>
        <strain evidence="5">cv. Heinz 1706</strain>
    </source>
</reference>
<organism evidence="5">
    <name type="scientific">Solanum lycopersicum</name>
    <name type="common">Tomato</name>
    <name type="synonym">Lycopersicon esculentum</name>
    <dbReference type="NCBI Taxonomy" id="4081"/>
    <lineage>
        <taxon>Eukaryota</taxon>
        <taxon>Viridiplantae</taxon>
        <taxon>Streptophyta</taxon>
        <taxon>Embryophyta</taxon>
        <taxon>Tracheophyta</taxon>
        <taxon>Spermatophyta</taxon>
        <taxon>Magnoliopsida</taxon>
        <taxon>eudicotyledons</taxon>
        <taxon>Gunneridae</taxon>
        <taxon>Pentapetalae</taxon>
        <taxon>asterids</taxon>
        <taxon>lamiids</taxon>
        <taxon>Solanales</taxon>
        <taxon>Solanaceae</taxon>
        <taxon>Solanoideae</taxon>
        <taxon>Solaneae</taxon>
        <taxon>Solanum</taxon>
        <taxon>Solanum subgen. Lycopersicon</taxon>
    </lineage>
</organism>
<dbReference type="AlphaFoldDB" id="A0A3Q7GVW6"/>
<dbReference type="GO" id="GO:0050660">
    <property type="term" value="F:flavin adenine dinucleotide binding"/>
    <property type="evidence" value="ECO:0007669"/>
    <property type="project" value="InterPro"/>
</dbReference>
<keyword evidence="6" id="KW-1185">Reference proteome</keyword>
<dbReference type="InterPro" id="IPR004113">
    <property type="entry name" value="FAD-bd_oxidored_4_C"/>
</dbReference>
<dbReference type="STRING" id="4081.A0A3Q7GVW6"/>
<dbReference type="GO" id="GO:0003824">
    <property type="term" value="F:catalytic activity"/>
    <property type="evidence" value="ECO:0007669"/>
    <property type="project" value="InterPro"/>
</dbReference>
<proteinExistence type="predicted"/>
<protein>
    <recommendedName>
        <fullName evidence="4">FAD-binding oxidoreductase/transferase type 4 C-terminal domain-containing protein</fullName>
    </recommendedName>
</protein>
<sequence length="80" mass="9067">MPPQPVVGTMELDASPLTWHVFTVAHAGDGNFHVVVQFDPTKEEQPREVVRWLYAERFTTLKVGVEPQGFSSIDFTTRTH</sequence>
<keyword evidence="3" id="KW-0274">FAD</keyword>
<evidence type="ECO:0000313" key="5">
    <source>
        <dbReference type="EnsemblPlants" id="Solyc06g051795.1.1"/>
    </source>
</evidence>
<evidence type="ECO:0000259" key="4">
    <source>
        <dbReference type="Pfam" id="PF02913"/>
    </source>
</evidence>
<dbReference type="SUPFAM" id="SSF55103">
    <property type="entry name" value="FAD-linked oxidases, C-terminal domain"/>
    <property type="match status" value="1"/>
</dbReference>
<evidence type="ECO:0000256" key="2">
    <source>
        <dbReference type="ARBA" id="ARBA00022630"/>
    </source>
</evidence>
<dbReference type="Proteomes" id="UP000004994">
    <property type="component" value="Chromosome 6"/>
</dbReference>
<reference evidence="5" key="2">
    <citation type="submission" date="2019-01" db="UniProtKB">
        <authorList>
            <consortium name="EnsemblPlants"/>
        </authorList>
    </citation>
    <scope>IDENTIFICATION</scope>
    <source>
        <strain evidence="5">cv. Heinz 1706</strain>
    </source>
</reference>
<evidence type="ECO:0000313" key="6">
    <source>
        <dbReference type="Proteomes" id="UP000004994"/>
    </source>
</evidence>